<dbReference type="InterPro" id="IPR044925">
    <property type="entry name" value="His-Me_finger_sf"/>
</dbReference>
<sequence length="137" mass="15619">MQDIKSMFSYDPDTGQFTRLKSAGNTKAGSIAGSKDSKGYLRISYLGVRYKCHRLAWYFTHGTWPEGVIDHLNGDKADNRIVNLRDVSVKENCLNRHGANKNSQTGELGIYPQGAKFRYKTRTYDTFQEAFDARRID</sequence>
<dbReference type="SUPFAM" id="SSF54060">
    <property type="entry name" value="His-Me finger endonucleases"/>
    <property type="match status" value="1"/>
</dbReference>
<dbReference type="Proteomes" id="UP000269377">
    <property type="component" value="Segment"/>
</dbReference>
<organism evidence="2 3">
    <name type="scientific">Vibrio phage 1.025.O._10N.222.46.B6</name>
    <dbReference type="NCBI Taxonomy" id="1881420"/>
    <lineage>
        <taxon>Viruses</taxon>
        <taxon>Duplodnaviria</taxon>
        <taxon>Heunggongvirae</taxon>
        <taxon>Uroviricota</taxon>
        <taxon>Caudoviricetes</taxon>
        <taxon>Schitoviridae</taxon>
        <taxon>Pontosvirinae</taxon>
        <taxon>Nahantvirus</taxon>
        <taxon>Nahantvirus 49C7</taxon>
    </lineage>
</organism>
<dbReference type="InterPro" id="IPR003615">
    <property type="entry name" value="HNH_nuc"/>
</dbReference>
<feature type="domain" description="HNH nuclease" evidence="1">
    <location>
        <begin position="50"/>
        <end position="92"/>
    </location>
</feature>
<name>A0A2I7QMA4_9CAUD</name>
<dbReference type="EMBL" id="MG592409">
    <property type="protein sequence ID" value="AUR82529.1"/>
    <property type="molecule type" value="Genomic_DNA"/>
</dbReference>
<dbReference type="Gene3D" id="3.90.75.20">
    <property type="match status" value="1"/>
</dbReference>
<evidence type="ECO:0000313" key="3">
    <source>
        <dbReference type="Proteomes" id="UP000269377"/>
    </source>
</evidence>
<evidence type="ECO:0000259" key="1">
    <source>
        <dbReference type="Pfam" id="PF13392"/>
    </source>
</evidence>
<proteinExistence type="predicted"/>
<protein>
    <recommendedName>
        <fullName evidence="1">HNH nuclease domain-containing protein</fullName>
    </recommendedName>
</protein>
<dbReference type="Pfam" id="PF13392">
    <property type="entry name" value="HNH_3"/>
    <property type="match status" value="1"/>
</dbReference>
<reference evidence="2 3" key="1">
    <citation type="submission" date="2017-11" db="EMBL/GenBank/DDBJ databases">
        <title>A major lineage of nontailed dsDNA viruses as unrecognized killers of marine bacteria.</title>
        <authorList>
            <person name="Kauffman K.M."/>
            <person name="Hussain F.A."/>
            <person name="Yang J."/>
            <person name="Arevalo P."/>
            <person name="Brown J.M."/>
            <person name="Chang W.K."/>
            <person name="VanInsberghe D."/>
            <person name="Elsherbini J."/>
            <person name="Cutler M.B."/>
            <person name="Kelly L."/>
            <person name="Polz M.F."/>
        </authorList>
    </citation>
    <scope>NUCLEOTIDE SEQUENCE [LARGE SCALE GENOMIC DNA]</scope>
</reference>
<gene>
    <name evidence="2" type="ORF">NVP1025O_046</name>
</gene>
<evidence type="ECO:0000313" key="2">
    <source>
        <dbReference type="EMBL" id="AUR82529.1"/>
    </source>
</evidence>
<accession>A0A2I7QMA4</accession>